<keyword evidence="2" id="KW-0813">Transport</keyword>
<evidence type="ECO:0000256" key="5">
    <source>
        <dbReference type="ARBA" id="ARBA00023065"/>
    </source>
</evidence>
<keyword evidence="6 8" id="KW-0472">Membrane</keyword>
<feature type="transmembrane region" description="Helical" evidence="8">
    <location>
        <begin position="85"/>
        <end position="105"/>
    </location>
</feature>
<feature type="transmembrane region" description="Helical" evidence="8">
    <location>
        <begin position="17"/>
        <end position="39"/>
    </location>
</feature>
<dbReference type="eggNOG" id="KOG1397">
    <property type="taxonomic scope" value="Eukaryota"/>
</dbReference>
<organism evidence="10 11">
    <name type="scientific">Emiliania huxleyi (strain CCMP1516)</name>
    <dbReference type="NCBI Taxonomy" id="280463"/>
    <lineage>
        <taxon>Eukaryota</taxon>
        <taxon>Haptista</taxon>
        <taxon>Haptophyta</taxon>
        <taxon>Prymnesiophyceae</taxon>
        <taxon>Isochrysidales</taxon>
        <taxon>Noelaerhabdaceae</taxon>
        <taxon>Emiliania</taxon>
    </lineage>
</organism>
<evidence type="ECO:0000256" key="8">
    <source>
        <dbReference type="SAM" id="Phobius"/>
    </source>
</evidence>
<evidence type="ECO:0000256" key="4">
    <source>
        <dbReference type="ARBA" id="ARBA00022989"/>
    </source>
</evidence>
<dbReference type="InterPro" id="IPR004837">
    <property type="entry name" value="NaCa_Exmemb"/>
</dbReference>
<evidence type="ECO:0000256" key="6">
    <source>
        <dbReference type="ARBA" id="ARBA00023136"/>
    </source>
</evidence>
<feature type="region of interest" description="Disordered" evidence="7">
    <location>
        <begin position="171"/>
        <end position="196"/>
    </location>
</feature>
<feature type="transmembrane region" description="Helical" evidence="8">
    <location>
        <begin position="386"/>
        <end position="407"/>
    </location>
</feature>
<evidence type="ECO:0000256" key="7">
    <source>
        <dbReference type="SAM" id="MobiDB-lite"/>
    </source>
</evidence>
<dbReference type="PaxDb" id="2903-EOD15945"/>
<dbReference type="RefSeq" id="XP_005768374.1">
    <property type="nucleotide sequence ID" value="XM_005768317.1"/>
</dbReference>
<feature type="domain" description="Sodium/calcium exchanger membrane region" evidence="9">
    <location>
        <begin position="51"/>
        <end position="165"/>
    </location>
</feature>
<dbReference type="EnsemblProtists" id="EOD15945">
    <property type="protein sequence ID" value="EOD15945"/>
    <property type="gene ID" value="EMIHUDRAFT_103021"/>
</dbReference>
<feature type="transmembrane region" description="Helical" evidence="8">
    <location>
        <begin position="111"/>
        <end position="134"/>
    </location>
</feature>
<dbReference type="HOGENOM" id="CLU_542322_0_0_1"/>
<reference evidence="11" key="1">
    <citation type="journal article" date="2013" name="Nature">
        <title>Pan genome of the phytoplankton Emiliania underpins its global distribution.</title>
        <authorList>
            <person name="Read B.A."/>
            <person name="Kegel J."/>
            <person name="Klute M.J."/>
            <person name="Kuo A."/>
            <person name="Lefebvre S.C."/>
            <person name="Maumus F."/>
            <person name="Mayer C."/>
            <person name="Miller J."/>
            <person name="Monier A."/>
            <person name="Salamov A."/>
            <person name="Young J."/>
            <person name="Aguilar M."/>
            <person name="Claverie J.M."/>
            <person name="Frickenhaus S."/>
            <person name="Gonzalez K."/>
            <person name="Herman E.K."/>
            <person name="Lin Y.C."/>
            <person name="Napier J."/>
            <person name="Ogata H."/>
            <person name="Sarno A.F."/>
            <person name="Shmutz J."/>
            <person name="Schroeder D."/>
            <person name="de Vargas C."/>
            <person name="Verret F."/>
            <person name="von Dassow P."/>
            <person name="Valentin K."/>
            <person name="Van de Peer Y."/>
            <person name="Wheeler G."/>
            <person name="Dacks J.B."/>
            <person name="Delwiche C.F."/>
            <person name="Dyhrman S.T."/>
            <person name="Glockner G."/>
            <person name="John U."/>
            <person name="Richards T."/>
            <person name="Worden A.Z."/>
            <person name="Zhang X."/>
            <person name="Grigoriev I.V."/>
            <person name="Allen A.E."/>
            <person name="Bidle K."/>
            <person name="Borodovsky M."/>
            <person name="Bowler C."/>
            <person name="Brownlee C."/>
            <person name="Cock J.M."/>
            <person name="Elias M."/>
            <person name="Gladyshev V.N."/>
            <person name="Groth M."/>
            <person name="Guda C."/>
            <person name="Hadaegh A."/>
            <person name="Iglesias-Rodriguez M.D."/>
            <person name="Jenkins J."/>
            <person name="Jones B.M."/>
            <person name="Lawson T."/>
            <person name="Leese F."/>
            <person name="Lindquist E."/>
            <person name="Lobanov A."/>
            <person name="Lomsadze A."/>
            <person name="Malik S.B."/>
            <person name="Marsh M.E."/>
            <person name="Mackinder L."/>
            <person name="Mock T."/>
            <person name="Mueller-Roeber B."/>
            <person name="Pagarete A."/>
            <person name="Parker M."/>
            <person name="Probert I."/>
            <person name="Quesneville H."/>
            <person name="Raines C."/>
            <person name="Rensing S.A."/>
            <person name="Riano-Pachon D.M."/>
            <person name="Richier S."/>
            <person name="Rokitta S."/>
            <person name="Shiraiwa Y."/>
            <person name="Soanes D.M."/>
            <person name="van der Giezen M."/>
            <person name="Wahlund T.M."/>
            <person name="Williams B."/>
            <person name="Wilson W."/>
            <person name="Wolfe G."/>
            <person name="Wurch L.L."/>
        </authorList>
    </citation>
    <scope>NUCLEOTIDE SEQUENCE</scope>
</reference>
<name>A0A0D3IXG0_EMIH1</name>
<feature type="compositionally biased region" description="Pro residues" evidence="7">
    <location>
        <begin position="172"/>
        <end position="188"/>
    </location>
</feature>
<dbReference type="Gene3D" id="1.20.1420.30">
    <property type="entry name" value="NCX, central ion-binding region"/>
    <property type="match status" value="1"/>
</dbReference>
<accession>A0A0D3IXG0</accession>
<evidence type="ECO:0000256" key="2">
    <source>
        <dbReference type="ARBA" id="ARBA00022448"/>
    </source>
</evidence>
<evidence type="ECO:0000259" key="9">
    <source>
        <dbReference type="Pfam" id="PF01699"/>
    </source>
</evidence>
<feature type="transmembrane region" description="Helical" evidence="8">
    <location>
        <begin position="51"/>
        <end position="73"/>
    </location>
</feature>
<dbReference type="PANTHER" id="PTHR31503">
    <property type="entry name" value="VACUOLAR CALCIUM ION TRANSPORTER"/>
    <property type="match status" value="1"/>
</dbReference>
<dbReference type="GO" id="GO:0005774">
    <property type="term" value="C:vacuolar membrane"/>
    <property type="evidence" value="ECO:0007669"/>
    <property type="project" value="UniProtKB-ARBA"/>
</dbReference>
<proteinExistence type="predicted"/>
<dbReference type="GeneID" id="17262199"/>
<dbReference type="GO" id="GO:0015369">
    <property type="term" value="F:calcium:proton antiporter activity"/>
    <property type="evidence" value="ECO:0007669"/>
    <property type="project" value="TreeGrafter"/>
</dbReference>
<dbReference type="InterPro" id="IPR044880">
    <property type="entry name" value="NCX_ion-bd_dom_sf"/>
</dbReference>
<dbReference type="AlphaFoldDB" id="A0A0D3IXG0"/>
<comment type="subcellular location">
    <subcellularLocation>
        <location evidence="1">Endomembrane system</location>
        <topology evidence="1">Multi-pass membrane protein</topology>
    </subcellularLocation>
</comment>
<dbReference type="Proteomes" id="UP000013827">
    <property type="component" value="Unassembled WGS sequence"/>
</dbReference>
<evidence type="ECO:0000256" key="3">
    <source>
        <dbReference type="ARBA" id="ARBA00022692"/>
    </source>
</evidence>
<dbReference type="InterPro" id="IPR004713">
    <property type="entry name" value="CaH_exchang"/>
</dbReference>
<feature type="region of interest" description="Disordered" evidence="7">
    <location>
        <begin position="259"/>
        <end position="330"/>
    </location>
</feature>
<dbReference type="Pfam" id="PF01699">
    <property type="entry name" value="Na_Ca_ex"/>
    <property type="match status" value="2"/>
</dbReference>
<keyword evidence="3 8" id="KW-0812">Transmembrane</keyword>
<keyword evidence="5" id="KW-0406">Ion transport</keyword>
<evidence type="ECO:0000313" key="10">
    <source>
        <dbReference type="EnsemblProtists" id="EOD15945"/>
    </source>
</evidence>
<evidence type="ECO:0000256" key="1">
    <source>
        <dbReference type="ARBA" id="ARBA00004127"/>
    </source>
</evidence>
<dbReference type="GO" id="GO:0012505">
    <property type="term" value="C:endomembrane system"/>
    <property type="evidence" value="ECO:0007669"/>
    <property type="project" value="UniProtKB-SubCell"/>
</dbReference>
<feature type="transmembrane region" description="Helical" evidence="8">
    <location>
        <begin position="231"/>
        <end position="249"/>
    </location>
</feature>
<dbReference type="GO" id="GO:0006874">
    <property type="term" value="P:intracellular calcium ion homeostasis"/>
    <property type="evidence" value="ECO:0007669"/>
    <property type="project" value="TreeGrafter"/>
</dbReference>
<sequence>MLDAPLLSEPQARSRRVWIASLCRSIGLTQVLTGTVGLAGPLCGMMDAPTLVVFVVNAVALLVLSEQLAAAALRLASLAGDTYGGLVTATLSNSVEFLIAVLALRKQMLRFVQVTLLGSVLFGSLLVPGVSFIARGIKHLSHLKQKHNKHAAGMHSMVLLLAAFSYGAHNAAPPPPPPSPPSPPPPSPHTTIASLQPTSSGVPAAYNATSAAYGRCRTYCYEKHMLPLSRLVAAVLLPCYALMLVWSTVTHAELLRRKRESEAEEEEADVALPSAVAGEARRTVSRGGGGASSARPAEARHVVPRRRASGSGGGWRTSPTPPRSGTSPTRWRARVCAEQLLATVDPAAAALGVTRHFVALVIIPLVGNVDTLLAATKCALLGNTELALALGVAMGVLPLLVLLCWAVLRLPLTVDLRSFEAAVLVLSTLVATAVVRRARSTYLEGVLLLGAYCIVAISYLFRSREEDELAELAGEGPQLGCECDSPCCAGQGAPHGGQTYGGD</sequence>
<feature type="transmembrane region" description="Helical" evidence="8">
    <location>
        <begin position="419"/>
        <end position="436"/>
    </location>
</feature>
<reference evidence="10" key="2">
    <citation type="submission" date="2024-10" db="UniProtKB">
        <authorList>
            <consortium name="EnsemblProtists"/>
        </authorList>
    </citation>
    <scope>IDENTIFICATION</scope>
</reference>
<evidence type="ECO:0000313" key="11">
    <source>
        <dbReference type="Proteomes" id="UP000013827"/>
    </source>
</evidence>
<feature type="transmembrane region" description="Helical" evidence="8">
    <location>
        <begin position="442"/>
        <end position="461"/>
    </location>
</feature>
<protein>
    <recommendedName>
        <fullName evidence="9">Sodium/calcium exchanger membrane region domain-containing protein</fullName>
    </recommendedName>
</protein>
<dbReference type="KEGG" id="ehx:EMIHUDRAFT_103021"/>
<dbReference type="PANTHER" id="PTHR31503:SF22">
    <property type="entry name" value="VACUOLAR CALCIUM ION TRANSPORTER"/>
    <property type="match status" value="1"/>
</dbReference>
<dbReference type="STRING" id="2903.R1DN84"/>
<feature type="domain" description="Sodium/calcium exchanger membrane region" evidence="9">
    <location>
        <begin position="335"/>
        <end position="456"/>
    </location>
</feature>
<keyword evidence="4 8" id="KW-1133">Transmembrane helix</keyword>
<keyword evidence="11" id="KW-1185">Reference proteome</keyword>